<feature type="chain" id="PRO_5046166022" evidence="1">
    <location>
        <begin position="21"/>
        <end position="300"/>
    </location>
</feature>
<evidence type="ECO:0000256" key="1">
    <source>
        <dbReference type="SAM" id="SignalP"/>
    </source>
</evidence>
<comment type="caution">
    <text evidence="2">The sequence shown here is derived from an EMBL/GenBank/DDBJ whole genome shotgun (WGS) entry which is preliminary data.</text>
</comment>
<proteinExistence type="predicted"/>
<protein>
    <submittedName>
        <fullName evidence="2">DUF1735 domain-containing protein</fullName>
    </submittedName>
</protein>
<keyword evidence="1" id="KW-0732">Signal</keyword>
<feature type="signal peptide" evidence="1">
    <location>
        <begin position="1"/>
        <end position="20"/>
    </location>
</feature>
<dbReference type="RefSeq" id="WP_251808105.1">
    <property type="nucleotide sequence ID" value="NZ_CP166679.1"/>
</dbReference>
<gene>
    <name evidence="2" type="ORF">ACFS1K_06455</name>
</gene>
<dbReference type="Proteomes" id="UP001597532">
    <property type="component" value="Unassembled WGS sequence"/>
</dbReference>
<name>A0ABW5VDK2_9FLAO</name>
<keyword evidence="3" id="KW-1185">Reference proteome</keyword>
<organism evidence="2 3">
    <name type="scientific">Arenibacter antarcticus</name>
    <dbReference type="NCBI Taxonomy" id="2040469"/>
    <lineage>
        <taxon>Bacteria</taxon>
        <taxon>Pseudomonadati</taxon>
        <taxon>Bacteroidota</taxon>
        <taxon>Flavobacteriia</taxon>
        <taxon>Flavobacteriales</taxon>
        <taxon>Flavobacteriaceae</taxon>
        <taxon>Arenibacter</taxon>
    </lineage>
</organism>
<evidence type="ECO:0000313" key="2">
    <source>
        <dbReference type="EMBL" id="MFD2789391.1"/>
    </source>
</evidence>
<reference evidence="3" key="1">
    <citation type="journal article" date="2019" name="Int. J. Syst. Evol. Microbiol.">
        <title>The Global Catalogue of Microorganisms (GCM) 10K type strain sequencing project: providing services to taxonomists for standard genome sequencing and annotation.</title>
        <authorList>
            <consortium name="The Broad Institute Genomics Platform"/>
            <consortium name="The Broad Institute Genome Sequencing Center for Infectious Disease"/>
            <person name="Wu L."/>
            <person name="Ma J."/>
        </authorList>
    </citation>
    <scope>NUCLEOTIDE SEQUENCE [LARGE SCALE GENOMIC DNA]</scope>
    <source>
        <strain evidence="3">KCTC 52924</strain>
    </source>
</reference>
<dbReference type="EMBL" id="JBHUOK010000021">
    <property type="protein sequence ID" value="MFD2789391.1"/>
    <property type="molecule type" value="Genomic_DNA"/>
</dbReference>
<dbReference type="PROSITE" id="PS51257">
    <property type="entry name" value="PROKAR_LIPOPROTEIN"/>
    <property type="match status" value="1"/>
</dbReference>
<sequence>MKNKIIYSALLMVTALFAVSCEYDENEFAKLTDNAPDPNATYYVQFKDASKNLESGVNEEGDLVDIETSVVVAVLGLPQSEAITVNLKVDPSTTIEPNMYELSSTSVTIPAGSTAASVSFKTNTSEMPVGEPLKLVLTVDAGANTATAGTLLTYDLLRIAFCPLENGSADLAGSFTQTNDVSGAYSDAITAVAADADLSISGLGAKFITSGWGEPIINGGTITAKIAGNGIVTIPRQYIFTTEWEGDPYKYEISGTGKWTNCDAKPTLVVTYDIYYVGDEKGLAQQYVASGTLGGTFTMN</sequence>
<accession>A0ABW5VDK2</accession>
<evidence type="ECO:0000313" key="3">
    <source>
        <dbReference type="Proteomes" id="UP001597532"/>
    </source>
</evidence>